<organism evidence="5 6">
    <name type="scientific">Tanacetum coccineum</name>
    <dbReference type="NCBI Taxonomy" id="301880"/>
    <lineage>
        <taxon>Eukaryota</taxon>
        <taxon>Viridiplantae</taxon>
        <taxon>Streptophyta</taxon>
        <taxon>Embryophyta</taxon>
        <taxon>Tracheophyta</taxon>
        <taxon>Spermatophyta</taxon>
        <taxon>Magnoliopsida</taxon>
        <taxon>eudicotyledons</taxon>
        <taxon>Gunneridae</taxon>
        <taxon>Pentapetalae</taxon>
        <taxon>asterids</taxon>
        <taxon>campanulids</taxon>
        <taxon>Asterales</taxon>
        <taxon>Asteraceae</taxon>
        <taxon>Asteroideae</taxon>
        <taxon>Anthemideae</taxon>
        <taxon>Anthemidinae</taxon>
        <taxon>Tanacetum</taxon>
    </lineage>
</organism>
<dbReference type="SUPFAM" id="SSF56672">
    <property type="entry name" value="DNA/RNA polymerases"/>
    <property type="match status" value="1"/>
</dbReference>
<dbReference type="InterPro" id="IPR013103">
    <property type="entry name" value="RVT_2"/>
</dbReference>
<dbReference type="EMBL" id="BQNB010018363">
    <property type="protein sequence ID" value="GJT73567.1"/>
    <property type="molecule type" value="Genomic_DNA"/>
</dbReference>
<evidence type="ECO:0000259" key="4">
    <source>
        <dbReference type="Pfam" id="PF07727"/>
    </source>
</evidence>
<evidence type="ECO:0000313" key="5">
    <source>
        <dbReference type="EMBL" id="GJT73567.1"/>
    </source>
</evidence>
<reference evidence="5" key="1">
    <citation type="journal article" date="2022" name="Int. J. Mol. Sci.">
        <title>Draft Genome of Tanacetum Coccineum: Genomic Comparison of Closely Related Tanacetum-Family Plants.</title>
        <authorList>
            <person name="Yamashiro T."/>
            <person name="Shiraishi A."/>
            <person name="Nakayama K."/>
            <person name="Satake H."/>
        </authorList>
    </citation>
    <scope>NUCLEOTIDE SEQUENCE</scope>
</reference>
<keyword evidence="6" id="KW-1185">Reference proteome</keyword>
<accession>A0ABQ5GFB4</accession>
<keyword evidence="3" id="KW-0732">Signal</keyword>
<gene>
    <name evidence="5" type="ORF">Tco_1032853</name>
</gene>
<evidence type="ECO:0000256" key="2">
    <source>
        <dbReference type="SAM" id="MobiDB-lite"/>
    </source>
</evidence>
<evidence type="ECO:0000256" key="1">
    <source>
        <dbReference type="SAM" id="Coils"/>
    </source>
</evidence>
<name>A0ABQ5GFB4_9ASTR</name>
<feature type="signal peptide" evidence="3">
    <location>
        <begin position="1"/>
        <end position="16"/>
    </location>
</feature>
<proteinExistence type="predicted"/>
<dbReference type="InterPro" id="IPR043502">
    <property type="entry name" value="DNA/RNA_pol_sf"/>
</dbReference>
<dbReference type="PANTHER" id="PTHR11439:SF495">
    <property type="entry name" value="REVERSE TRANSCRIPTASE, RNA-DEPENDENT DNA POLYMERASE-RELATED"/>
    <property type="match status" value="1"/>
</dbReference>
<feature type="domain" description="Reverse transcriptase Ty1/copia-type" evidence="4">
    <location>
        <begin position="158"/>
        <end position="400"/>
    </location>
</feature>
<sequence>MLVLLVLLQMQMLVNHHLSILEAKYLLMHLTTPYSDLNPLIQIFLLKKLADFNNMDNTIAVSPIPTLRIHKDHPKGQILGDPTSAVQTRGKIQKASSAQQALVSYIHKQNRTNHKDHQNCLFACFLSQEEPKTISQALQDESWVEAMQEELLQFKLQKVWVLVDLPYGKKVIGTKWVFRNKRDERSIVVKNKARLVAQGFRQEEGIDYDEVFAPVARIEAIRLFLAFASYMGFTVYQMDVKSAFLYGTIEEEVYVHQPPGFVDPAHPNKVYKVIKALYGLHQAPRAWYETLSSFLMENGFRRGTIDKTLFIKKKKSDIMLVQVYVDDIIFGSTKKSMCTEFEECMHKRFQMSSMGELTFFLGLQVKQQSDGIFISQDKYVADILKKFDFLSIRTATTPIESNKPLVKDEDGVDVDVHVYRSMIGSLMYLTASRPDIMFAVCACARFQVTPKASHLNAVKRIFRYLKHQPKLGLWYPRDSPFELEAYSDSDYGGASLDRKSTTGGCQFLRRRLISWQCKKQTIVANSTTEAEYVVAANCCGQVLWIQNQMMDYGFNFMNTKIHIDNESTISVIKNPVAHSRTKHIEIRFHFIRDCYEKRLIEVIKIHTDHNVADLLTKGFDVTRISMDWRMDRSCAANSTHIWSYSDKHNMVAFLKKPNESVGFTEVVDFPKGTSLRYALTHNPTIYDTLVKQFWQTVTVRTLINGTQQLAASIDSKEYIITEESVRRDIVPLLPAMLAGAAMDQGEGSAQPAEPHPTPVDPLPSTSLPPNQSPPHSPHQSPPHSPHQSPPHSPFQSPPYSPPHSSPPRSYKAPLPEGNILGSAEASIQLKELMVLVPSLVTRVTSLEKELKDTKQTLGNAVLKLVKKVKSLEKALKRKSKKVIVFASEGEEPEDHGRIIQDIDDDPLVSLVRESMKGKSTNFVTPTKASGEAQEEEEISPIILEAAKTLSMAKKINTELDAEDEINTGRVEINSGIEDVNTGSSKVNTGRISISTSSIIHSPKKGQREGKAQMVEEDIQSTHKTKEQIRQEEARLEEAIRLQAQMDEEVAKQIHLDKMISKRVQEEQELSKQQLKRKVEV</sequence>
<feature type="region of interest" description="Disordered" evidence="2">
    <location>
        <begin position="742"/>
        <end position="817"/>
    </location>
</feature>
<comment type="caution">
    <text evidence="5">The sequence shown here is derived from an EMBL/GenBank/DDBJ whole genome shotgun (WGS) entry which is preliminary data.</text>
</comment>
<evidence type="ECO:0000256" key="3">
    <source>
        <dbReference type="SAM" id="SignalP"/>
    </source>
</evidence>
<evidence type="ECO:0000313" key="6">
    <source>
        <dbReference type="Proteomes" id="UP001151760"/>
    </source>
</evidence>
<reference evidence="5" key="2">
    <citation type="submission" date="2022-01" db="EMBL/GenBank/DDBJ databases">
        <authorList>
            <person name="Yamashiro T."/>
            <person name="Shiraishi A."/>
            <person name="Satake H."/>
            <person name="Nakayama K."/>
        </authorList>
    </citation>
    <scope>NUCLEOTIDE SEQUENCE</scope>
</reference>
<dbReference type="CDD" id="cd09272">
    <property type="entry name" value="RNase_HI_RT_Ty1"/>
    <property type="match status" value="1"/>
</dbReference>
<feature type="coiled-coil region" evidence="1">
    <location>
        <begin position="1011"/>
        <end position="1075"/>
    </location>
</feature>
<keyword evidence="1" id="KW-0175">Coiled coil</keyword>
<protein>
    <submittedName>
        <fullName evidence="5">Ribonuclease H-like domain-containing protein</fullName>
    </submittedName>
</protein>
<feature type="compositionally biased region" description="Pro residues" evidence="2">
    <location>
        <begin position="770"/>
        <end position="805"/>
    </location>
</feature>
<dbReference type="PANTHER" id="PTHR11439">
    <property type="entry name" value="GAG-POL-RELATED RETROTRANSPOSON"/>
    <property type="match status" value="1"/>
</dbReference>
<dbReference type="Proteomes" id="UP001151760">
    <property type="component" value="Unassembled WGS sequence"/>
</dbReference>
<feature type="chain" id="PRO_5046220546" evidence="3">
    <location>
        <begin position="17"/>
        <end position="1080"/>
    </location>
</feature>
<dbReference type="Pfam" id="PF07727">
    <property type="entry name" value="RVT_2"/>
    <property type="match status" value="1"/>
</dbReference>